<evidence type="ECO:0000313" key="1">
    <source>
        <dbReference type="EMBL" id="HJG27467.1"/>
    </source>
</evidence>
<dbReference type="AlphaFoldDB" id="A0A921IIL2"/>
<comment type="caution">
    <text evidence="1">The sequence shown here is derived from an EMBL/GenBank/DDBJ whole genome shotgun (WGS) entry which is preliminary data.</text>
</comment>
<dbReference type="Proteomes" id="UP000782880">
    <property type="component" value="Unassembled WGS sequence"/>
</dbReference>
<reference evidence="1" key="2">
    <citation type="submission" date="2021-09" db="EMBL/GenBank/DDBJ databases">
        <authorList>
            <person name="Gilroy R."/>
        </authorList>
    </citation>
    <scope>NUCLEOTIDE SEQUENCE</scope>
    <source>
        <strain evidence="1">ChiBcec21-2208</strain>
    </source>
</reference>
<sequence>MPALLPLNFDAVEAPVTAQPYAMSPLTSGFELSGIAAKLKASLPRQLRSSDHSIPHIGAYVEYMRAEVLHNSRNAYVSAWHGLLCMVGLSRLYGYELSIKTINMTAPPATVNGHASPGPVYKRELERLHLLDSSNYYVLYRTVTENNQPVEYPLAALDPHILLVPFKNIDLRAVADVPWYNAATGAWWEINYDYDTAEDQVRARRLTEYCQLAAWLDVQATAAGNVSAGALQRHLLQWRDELLYGHAMPQLSNPHTIPGTQSTFFASMNRAAFSAAAFCQVPDLAVPIVPQFAPRLVLAHVEQLSTTTDWNCAVADANGQTLAVLPPLTAEFARLLEENAGHGQLKLQSIQVEDQFMANNRIRVELVFTDGPLTLARSAWYTSEQIVFADNFPYFSMWPYVNLPADQWNQYYVHMVQHQDVAIQPTNCKSIDARQSLHFAPVPDSSISEIVPLDNPNVHIQLRFSSQFPSFVPLQYTDELGQVWPCGCLLVKPAGAPVQANPGLIAKACIDFGTSNSVCVVKAAQKEHCVLNGERVKALVTFSGGQDAYIEDFHRYHGISTRSRQYKFPSVAQLYSGLNDNPIKDGQVMLTEGGIIDYFAGINTNLPQVGIFSDLKSDRNPLADVNRAGQVFIKHLALLCALEAKCLQANGIEYYFSYPNEQYLRNLAPLWTAAIAYINSLNIFAGTVTNGRLTERMASAHYVRTQMPDNAKAATPVPGFAVVDIGGGTSDMTVWRQPTGEEDPIFRDDAQLYNRFVQEVRRLHTLPAVQGANLSFRYAGNQLFGRTFFTYFKRNPSTMPIIFPRIFGLEVESGRAVAPRGDFASAVAVQRTVDAVNNYMASLPKVQSLRDQGFPALTALLNTLLEEPGIKVAYWSTPVCAELRKILSFKLKGILYVLGLLIGECAGIHPDNQSGIFNIYLVGGGSQAYRYVDSATFDEGAFSMLAQLPGMLFEGYDDVAALRSRFHLIPPPDGNKVEVVDGMLSYEIDNDGRPGNILTPTLPDNPLSDPGTTLTSEMMNELRNAYCHFIQVAVEQDSALESLLPTLELVEEAEDRDDTQNKVYQHYMATYQNIWSEVNRSLDANVSTVVREAVFAVMMAEEMLN</sequence>
<protein>
    <recommendedName>
        <fullName evidence="3">Virulence factor SrfB</fullName>
    </recommendedName>
</protein>
<name>A0A921IIL2_9FIRM</name>
<dbReference type="EMBL" id="DYVE01000062">
    <property type="protein sequence ID" value="HJG27467.1"/>
    <property type="molecule type" value="Genomic_DNA"/>
</dbReference>
<accession>A0A921IIL2</accession>
<gene>
    <name evidence="1" type="ORF">K8V20_02305</name>
</gene>
<evidence type="ECO:0008006" key="3">
    <source>
        <dbReference type="Google" id="ProtNLM"/>
    </source>
</evidence>
<organism evidence="1 2">
    <name type="scientific">Subdoligranulum variabile</name>
    <dbReference type="NCBI Taxonomy" id="214851"/>
    <lineage>
        <taxon>Bacteria</taxon>
        <taxon>Bacillati</taxon>
        <taxon>Bacillota</taxon>
        <taxon>Clostridia</taxon>
        <taxon>Eubacteriales</taxon>
        <taxon>Oscillospiraceae</taxon>
        <taxon>Subdoligranulum</taxon>
    </lineage>
</organism>
<proteinExistence type="predicted"/>
<evidence type="ECO:0000313" key="2">
    <source>
        <dbReference type="Proteomes" id="UP000782880"/>
    </source>
</evidence>
<reference evidence="1" key="1">
    <citation type="journal article" date="2021" name="PeerJ">
        <title>Extensive microbial diversity within the chicken gut microbiome revealed by metagenomics and culture.</title>
        <authorList>
            <person name="Gilroy R."/>
            <person name="Ravi A."/>
            <person name="Getino M."/>
            <person name="Pursley I."/>
            <person name="Horton D.L."/>
            <person name="Alikhan N.F."/>
            <person name="Baker D."/>
            <person name="Gharbi K."/>
            <person name="Hall N."/>
            <person name="Watson M."/>
            <person name="Adriaenssens E.M."/>
            <person name="Foster-Nyarko E."/>
            <person name="Jarju S."/>
            <person name="Secka A."/>
            <person name="Antonio M."/>
            <person name="Oren A."/>
            <person name="Chaudhuri R.R."/>
            <person name="La Ragione R."/>
            <person name="Hildebrand F."/>
            <person name="Pallen M.J."/>
        </authorList>
    </citation>
    <scope>NUCLEOTIDE SEQUENCE</scope>
    <source>
        <strain evidence="1">ChiBcec21-2208</strain>
    </source>
</reference>